<accession>A0ABT8C113</accession>
<comment type="caution">
    <text evidence="1">The sequence shown here is derived from an EMBL/GenBank/DDBJ whole genome shotgun (WGS) entry which is preliminary data.</text>
</comment>
<dbReference type="Pfam" id="PF07676">
    <property type="entry name" value="PD40"/>
    <property type="match status" value="1"/>
</dbReference>
<dbReference type="InterPro" id="IPR011659">
    <property type="entry name" value="WD40"/>
</dbReference>
<organism evidence="1 2">
    <name type="scientific">Cyclobacterium jeungdonense</name>
    <dbReference type="NCBI Taxonomy" id="708087"/>
    <lineage>
        <taxon>Bacteria</taxon>
        <taxon>Pseudomonadati</taxon>
        <taxon>Bacteroidota</taxon>
        <taxon>Cytophagia</taxon>
        <taxon>Cytophagales</taxon>
        <taxon>Cyclobacteriaceae</taxon>
        <taxon>Cyclobacterium</taxon>
    </lineage>
</organism>
<dbReference type="InterPro" id="IPR011042">
    <property type="entry name" value="6-blade_b-propeller_TolB-like"/>
</dbReference>
<dbReference type="RefSeq" id="WP_240459263.1">
    <property type="nucleotide sequence ID" value="NZ_JAUFQS010000003.1"/>
</dbReference>
<dbReference type="Pfam" id="PF12566">
    <property type="entry name" value="DUF3748"/>
    <property type="match status" value="1"/>
</dbReference>
<dbReference type="InterPro" id="IPR022223">
    <property type="entry name" value="DUF3748"/>
</dbReference>
<dbReference type="EMBL" id="JAUFQS010000003">
    <property type="protein sequence ID" value="MDN3686485.1"/>
    <property type="molecule type" value="Genomic_DNA"/>
</dbReference>
<evidence type="ECO:0000313" key="1">
    <source>
        <dbReference type="EMBL" id="MDN3686485.1"/>
    </source>
</evidence>
<reference evidence="2" key="1">
    <citation type="journal article" date="2019" name="Int. J. Syst. Evol. Microbiol.">
        <title>The Global Catalogue of Microorganisms (GCM) 10K type strain sequencing project: providing services to taxonomists for standard genome sequencing and annotation.</title>
        <authorList>
            <consortium name="The Broad Institute Genomics Platform"/>
            <consortium name="The Broad Institute Genome Sequencing Center for Infectious Disease"/>
            <person name="Wu L."/>
            <person name="Ma J."/>
        </authorList>
    </citation>
    <scope>NUCLEOTIDE SEQUENCE [LARGE SCALE GENOMIC DNA]</scope>
    <source>
        <strain evidence="2">CECT 7706</strain>
    </source>
</reference>
<dbReference type="Proteomes" id="UP001236663">
    <property type="component" value="Unassembled WGS sequence"/>
</dbReference>
<name>A0ABT8C113_9BACT</name>
<keyword evidence="2" id="KW-1185">Reference proteome</keyword>
<gene>
    <name evidence="1" type="ORF">QWZ15_01480</name>
</gene>
<evidence type="ECO:0000313" key="2">
    <source>
        <dbReference type="Proteomes" id="UP001236663"/>
    </source>
</evidence>
<sequence length="445" mass="50138">MFFITCPAQELWKIRQLTTEEKNHELDHNQNFSPDDRWIVYDTRPNPSGIAQNQCIEKVNVENGKTKIVYQVEESNPFGPGVGAVSYHPQKNQVIFIHGLPNADPQKPYAGHRRLGRIVDESMGNDAYWMDSRDVTQPYTPGALRGGTHRHQWSADGNWIGFTYNDALMVDLEKKTGAIHDLRTLGVSKRLSPAVKVDTANSDENIQGSWFSVLLVKVVSDPQPGSGEISRAYSDWWVGKQGYLRADGTLQRARSFLGDLVSEKGEKVTEVFMVDVPENIDIPGKNGPLEGTDKTMPMPPKGATVKRLTFTEHRKFPGVATEPRHWVSSSMDGSYISFLAKDDSGIVQVFLVPTAGGESFQVSHHDTDVQSMVRWHPYQREFVYVCNQALYLGRLDGRGKAENPKKISPFFETKPFSPVYSRDGNRLAFNRYLDGYVQIFLAERP</sequence>
<dbReference type="Gene3D" id="2.120.10.30">
    <property type="entry name" value="TolB, C-terminal domain"/>
    <property type="match status" value="1"/>
</dbReference>
<dbReference type="SUPFAM" id="SSF82171">
    <property type="entry name" value="DPP6 N-terminal domain-like"/>
    <property type="match status" value="1"/>
</dbReference>
<protein>
    <submittedName>
        <fullName evidence="1">DUF3748 domain-containing protein</fullName>
    </submittedName>
</protein>
<proteinExistence type="predicted"/>